<dbReference type="AlphaFoldDB" id="A0A1Q8ZN34"/>
<dbReference type="PROSITE" id="PS00893">
    <property type="entry name" value="NUDIX_BOX"/>
    <property type="match status" value="1"/>
</dbReference>
<dbReference type="InterPro" id="IPR000086">
    <property type="entry name" value="NUDIX_hydrolase_dom"/>
</dbReference>
<comment type="cofactor">
    <cofactor evidence="1">
        <name>Mg(2+)</name>
        <dbReference type="ChEBI" id="CHEBI:18420"/>
    </cofactor>
</comment>
<dbReference type="Gene3D" id="3.90.79.10">
    <property type="entry name" value="Nucleoside Triphosphate Pyrophosphohydrolase"/>
    <property type="match status" value="1"/>
</dbReference>
<dbReference type="Proteomes" id="UP000186894">
    <property type="component" value="Unassembled WGS sequence"/>
</dbReference>
<comment type="caution">
    <text evidence="4">The sequence shown here is derived from an EMBL/GenBank/DDBJ whole genome shotgun (WGS) entry which is preliminary data.</text>
</comment>
<accession>A0A1Q8ZN34</accession>
<reference evidence="4 5" key="1">
    <citation type="submission" date="2016-09" db="EMBL/GenBank/DDBJ databases">
        <title>Rhizobium oryziradicis sp. nov., isolated from the root of rice.</title>
        <authorList>
            <person name="Zhao J."/>
            <person name="Zhang X."/>
        </authorList>
    </citation>
    <scope>NUCLEOTIDE SEQUENCE [LARGE SCALE GENOMIC DNA]</scope>
    <source>
        <strain evidence="4 5">N19</strain>
    </source>
</reference>
<sequence length="148" mass="16813">MCKPPIDKVLIYATWKDRLLVFDEPDFPEILPQVPGGTVEPGEALITAAQREFAEESGLTPVYPPIFLASATYAILRDGEHIMHNRHFFHIALDGPFSDSWTNLEMFPHGSNVPVTFRFFWLSLAQAERRLGYEQQAALPFLQHTSDL</sequence>
<dbReference type="CDD" id="cd04663">
    <property type="entry name" value="NUDIX_Hydrolase"/>
    <property type="match status" value="1"/>
</dbReference>
<protein>
    <recommendedName>
        <fullName evidence="3">Nudix hydrolase domain-containing protein</fullName>
    </recommendedName>
</protein>
<dbReference type="STRING" id="1867956.BJF95_20625"/>
<keyword evidence="2" id="KW-0378">Hydrolase</keyword>
<dbReference type="PROSITE" id="PS51462">
    <property type="entry name" value="NUDIX"/>
    <property type="match status" value="1"/>
</dbReference>
<evidence type="ECO:0000313" key="5">
    <source>
        <dbReference type="Proteomes" id="UP000186894"/>
    </source>
</evidence>
<dbReference type="InterPro" id="IPR015797">
    <property type="entry name" value="NUDIX_hydrolase-like_dom_sf"/>
</dbReference>
<dbReference type="OrthoDB" id="7914739at2"/>
<dbReference type="EMBL" id="MKIM01000028">
    <property type="protein sequence ID" value="OLP43299.1"/>
    <property type="molecule type" value="Genomic_DNA"/>
</dbReference>
<evidence type="ECO:0000259" key="3">
    <source>
        <dbReference type="PROSITE" id="PS51462"/>
    </source>
</evidence>
<evidence type="ECO:0000256" key="1">
    <source>
        <dbReference type="ARBA" id="ARBA00001946"/>
    </source>
</evidence>
<name>A0A1Q8ZN34_9HYPH</name>
<keyword evidence="5" id="KW-1185">Reference proteome</keyword>
<proteinExistence type="predicted"/>
<dbReference type="InterPro" id="IPR020084">
    <property type="entry name" value="NUDIX_hydrolase_CS"/>
</dbReference>
<gene>
    <name evidence="4" type="ORF">BJF95_20625</name>
</gene>
<organism evidence="4 5">
    <name type="scientific">Rhizobium oryziradicis</name>
    <dbReference type="NCBI Taxonomy" id="1867956"/>
    <lineage>
        <taxon>Bacteria</taxon>
        <taxon>Pseudomonadati</taxon>
        <taxon>Pseudomonadota</taxon>
        <taxon>Alphaproteobacteria</taxon>
        <taxon>Hyphomicrobiales</taxon>
        <taxon>Rhizobiaceae</taxon>
        <taxon>Rhizobium/Agrobacterium group</taxon>
        <taxon>Rhizobium</taxon>
    </lineage>
</organism>
<dbReference type="Pfam" id="PF00293">
    <property type="entry name" value="NUDIX"/>
    <property type="match status" value="1"/>
</dbReference>
<evidence type="ECO:0000313" key="4">
    <source>
        <dbReference type="EMBL" id="OLP43299.1"/>
    </source>
</evidence>
<dbReference type="SUPFAM" id="SSF55811">
    <property type="entry name" value="Nudix"/>
    <property type="match status" value="1"/>
</dbReference>
<dbReference type="GO" id="GO:0016787">
    <property type="term" value="F:hydrolase activity"/>
    <property type="evidence" value="ECO:0007669"/>
    <property type="project" value="UniProtKB-KW"/>
</dbReference>
<evidence type="ECO:0000256" key="2">
    <source>
        <dbReference type="ARBA" id="ARBA00022801"/>
    </source>
</evidence>
<feature type="domain" description="Nudix hydrolase" evidence="3">
    <location>
        <begin position="4"/>
        <end position="144"/>
    </location>
</feature>